<dbReference type="GeneID" id="85369017"/>
<proteinExistence type="predicted"/>
<gene>
    <name evidence="1" type="ORF">CPAR01_00828</name>
</gene>
<evidence type="ECO:0000313" key="1">
    <source>
        <dbReference type="EMBL" id="KAK1546861.1"/>
    </source>
</evidence>
<protein>
    <submittedName>
        <fullName evidence="1">Uncharacterized protein</fullName>
    </submittedName>
</protein>
<accession>A0ABQ9T6S5</accession>
<dbReference type="EMBL" id="MOPA01000001">
    <property type="protein sequence ID" value="KAK1546861.1"/>
    <property type="molecule type" value="Genomic_DNA"/>
</dbReference>
<organism evidence="1 2">
    <name type="scientific">Colletotrichum paranaense</name>
    <dbReference type="NCBI Taxonomy" id="1914294"/>
    <lineage>
        <taxon>Eukaryota</taxon>
        <taxon>Fungi</taxon>
        <taxon>Dikarya</taxon>
        <taxon>Ascomycota</taxon>
        <taxon>Pezizomycotina</taxon>
        <taxon>Sordariomycetes</taxon>
        <taxon>Hypocreomycetidae</taxon>
        <taxon>Glomerellales</taxon>
        <taxon>Glomerellaceae</taxon>
        <taxon>Colletotrichum</taxon>
        <taxon>Colletotrichum acutatum species complex</taxon>
    </lineage>
</organism>
<reference evidence="1 2" key="1">
    <citation type="submission" date="2016-10" db="EMBL/GenBank/DDBJ databases">
        <title>The genome sequence of Colletotrichum fioriniae PJ7.</title>
        <authorList>
            <person name="Baroncelli R."/>
        </authorList>
    </citation>
    <scope>NUCLEOTIDE SEQUENCE [LARGE SCALE GENOMIC DNA]</scope>
    <source>
        <strain evidence="1 2">IMI 384185</strain>
    </source>
</reference>
<name>A0ABQ9T6S5_9PEZI</name>
<dbReference type="RefSeq" id="XP_060355975.1">
    <property type="nucleotide sequence ID" value="XM_060485118.1"/>
</dbReference>
<evidence type="ECO:0000313" key="2">
    <source>
        <dbReference type="Proteomes" id="UP001241169"/>
    </source>
</evidence>
<dbReference type="Proteomes" id="UP001241169">
    <property type="component" value="Unassembled WGS sequence"/>
</dbReference>
<keyword evidence="2" id="KW-1185">Reference proteome</keyword>
<sequence>MRLSRSRTPLRLQDLWKKNISRIRRVSITLKWDEAYLADVSSALIRNARKVTQLTFFLPKINVTTQGKEKHSIEGNEESLNSIEHI</sequence>
<comment type="caution">
    <text evidence="1">The sequence shown here is derived from an EMBL/GenBank/DDBJ whole genome shotgun (WGS) entry which is preliminary data.</text>
</comment>